<sequence>MKKEQEKEKNEKRNNRVKARKELMDAIVNLKSNDDPLSPSSAPPSPSSSWSFPWSPPPSNWTWPWETSPSGTWVRLLPKTSISPGELVPVTVLGFPLLVIAPPPSTLPNPDSKSLNVYCVSNSCPHLGTPLETGRLSLVEGRTCITCPLHRTVFDLDGEVVGDWCPYPPVLGKISGVMSTRGGRELPVFEVREKGKWLEVRVDSDMEVFCVED</sequence>
<reference evidence="9" key="1">
    <citation type="journal article" date="2023" name="Commun. Biol.">
        <title>Genome analysis of Parmales, the sister group of diatoms, reveals the evolutionary specialization of diatoms from phago-mixotrophs to photoautotrophs.</title>
        <authorList>
            <person name="Ban H."/>
            <person name="Sato S."/>
            <person name="Yoshikawa S."/>
            <person name="Yamada K."/>
            <person name="Nakamura Y."/>
            <person name="Ichinomiya M."/>
            <person name="Sato N."/>
            <person name="Blanc-Mathieu R."/>
            <person name="Endo H."/>
            <person name="Kuwata A."/>
            <person name="Ogata H."/>
        </authorList>
    </citation>
    <scope>NUCLEOTIDE SEQUENCE [LARGE SCALE GENOMIC DNA]</scope>
    <source>
        <strain evidence="9">NIES 3699</strain>
    </source>
</reference>
<evidence type="ECO:0000256" key="3">
    <source>
        <dbReference type="ARBA" id="ARBA00023004"/>
    </source>
</evidence>
<dbReference type="EMBL" id="BRXX01000247">
    <property type="protein sequence ID" value="GMI00383.1"/>
    <property type="molecule type" value="Genomic_DNA"/>
</dbReference>
<evidence type="ECO:0000256" key="1">
    <source>
        <dbReference type="ARBA" id="ARBA00022714"/>
    </source>
</evidence>
<evidence type="ECO:0000313" key="8">
    <source>
        <dbReference type="EMBL" id="GMI00383.1"/>
    </source>
</evidence>
<dbReference type="AlphaFoldDB" id="A0A9W7F3S0"/>
<dbReference type="Gene3D" id="2.102.10.10">
    <property type="entry name" value="Rieske [2Fe-2S] iron-sulphur domain"/>
    <property type="match status" value="1"/>
</dbReference>
<dbReference type="SUPFAM" id="SSF50022">
    <property type="entry name" value="ISP domain"/>
    <property type="match status" value="1"/>
</dbReference>
<keyword evidence="2" id="KW-0479">Metal-binding</keyword>
<comment type="cofactor">
    <cofactor evidence="5">
        <name>[2Fe-2S] cluster</name>
        <dbReference type="ChEBI" id="CHEBI:190135"/>
    </cofactor>
</comment>
<evidence type="ECO:0000256" key="4">
    <source>
        <dbReference type="ARBA" id="ARBA00023014"/>
    </source>
</evidence>
<keyword evidence="3" id="KW-0408">Iron</keyword>
<gene>
    <name evidence="8" type="ORF">TrVE_jg12226</name>
</gene>
<organism evidence="8 9">
    <name type="scientific">Triparma verrucosa</name>
    <dbReference type="NCBI Taxonomy" id="1606542"/>
    <lineage>
        <taxon>Eukaryota</taxon>
        <taxon>Sar</taxon>
        <taxon>Stramenopiles</taxon>
        <taxon>Ochrophyta</taxon>
        <taxon>Bolidophyceae</taxon>
        <taxon>Parmales</taxon>
        <taxon>Triparmaceae</taxon>
        <taxon>Triparma</taxon>
    </lineage>
</organism>
<proteinExistence type="predicted"/>
<evidence type="ECO:0000259" key="7">
    <source>
        <dbReference type="PROSITE" id="PS51296"/>
    </source>
</evidence>
<dbReference type="PANTHER" id="PTHR21496">
    <property type="entry name" value="FERREDOXIN-RELATED"/>
    <property type="match status" value="1"/>
</dbReference>
<keyword evidence="1" id="KW-0001">2Fe-2S</keyword>
<evidence type="ECO:0000256" key="5">
    <source>
        <dbReference type="ARBA" id="ARBA00034078"/>
    </source>
</evidence>
<evidence type="ECO:0000256" key="2">
    <source>
        <dbReference type="ARBA" id="ARBA00022723"/>
    </source>
</evidence>
<dbReference type="PANTHER" id="PTHR21496:SF0">
    <property type="entry name" value="RIESKE DOMAIN-CONTAINING PROTEIN"/>
    <property type="match status" value="1"/>
</dbReference>
<dbReference type="Pfam" id="PF00355">
    <property type="entry name" value="Rieske"/>
    <property type="match status" value="1"/>
</dbReference>
<name>A0A9W7F3S0_9STRA</name>
<feature type="domain" description="Rieske" evidence="7">
    <location>
        <begin position="74"/>
        <end position="200"/>
    </location>
</feature>
<dbReference type="InterPro" id="IPR017941">
    <property type="entry name" value="Rieske_2Fe-2S"/>
</dbReference>
<comment type="caution">
    <text evidence="8">The sequence shown here is derived from an EMBL/GenBank/DDBJ whole genome shotgun (WGS) entry which is preliminary data.</text>
</comment>
<evidence type="ECO:0000313" key="9">
    <source>
        <dbReference type="Proteomes" id="UP001165160"/>
    </source>
</evidence>
<evidence type="ECO:0000256" key="6">
    <source>
        <dbReference type="SAM" id="MobiDB-lite"/>
    </source>
</evidence>
<keyword evidence="4" id="KW-0411">Iron-sulfur</keyword>
<feature type="region of interest" description="Disordered" evidence="6">
    <location>
        <begin position="29"/>
        <end position="51"/>
    </location>
</feature>
<dbReference type="Proteomes" id="UP001165160">
    <property type="component" value="Unassembled WGS sequence"/>
</dbReference>
<dbReference type="CDD" id="cd03467">
    <property type="entry name" value="Rieske"/>
    <property type="match status" value="1"/>
</dbReference>
<dbReference type="PROSITE" id="PS51296">
    <property type="entry name" value="RIESKE"/>
    <property type="match status" value="1"/>
</dbReference>
<protein>
    <recommendedName>
        <fullName evidence="7">Rieske domain-containing protein</fullName>
    </recommendedName>
</protein>
<dbReference type="GO" id="GO:0051537">
    <property type="term" value="F:2 iron, 2 sulfur cluster binding"/>
    <property type="evidence" value="ECO:0007669"/>
    <property type="project" value="UniProtKB-KW"/>
</dbReference>
<dbReference type="InterPro" id="IPR036922">
    <property type="entry name" value="Rieske_2Fe-2S_sf"/>
</dbReference>
<keyword evidence="9" id="KW-1185">Reference proteome</keyword>
<accession>A0A9W7F3S0</accession>
<dbReference type="GO" id="GO:0046872">
    <property type="term" value="F:metal ion binding"/>
    <property type="evidence" value="ECO:0007669"/>
    <property type="project" value="UniProtKB-KW"/>
</dbReference>